<organism evidence="1 2">
    <name type="scientific">Paraburkholderia rhynchosiae</name>
    <dbReference type="NCBI Taxonomy" id="487049"/>
    <lineage>
        <taxon>Bacteria</taxon>
        <taxon>Pseudomonadati</taxon>
        <taxon>Pseudomonadota</taxon>
        <taxon>Betaproteobacteria</taxon>
        <taxon>Burkholderiales</taxon>
        <taxon>Burkholderiaceae</taxon>
        <taxon>Paraburkholderia</taxon>
    </lineage>
</organism>
<name>A0ABX4UX78_9BURK</name>
<dbReference type="Proteomes" id="UP000235659">
    <property type="component" value="Unassembled WGS sequence"/>
</dbReference>
<accession>A0ABX4UX78</accession>
<evidence type="ECO:0000313" key="2">
    <source>
        <dbReference type="Proteomes" id="UP000235659"/>
    </source>
</evidence>
<sequence length="60" mass="6628">MQAKLADIPDDENLSAHGHSTACIWYCAPEQRGFVLLIGARTVVRRETAAIDKKVINVSF</sequence>
<dbReference type="EMBL" id="PNXY01000034">
    <property type="protein sequence ID" value="PMS24496.1"/>
    <property type="molecule type" value="Genomic_DNA"/>
</dbReference>
<keyword evidence="2" id="KW-1185">Reference proteome</keyword>
<protein>
    <submittedName>
        <fullName evidence="1">Uncharacterized protein</fullName>
    </submittedName>
</protein>
<dbReference type="RefSeq" id="WP_102635815.1">
    <property type="nucleotide sequence ID" value="NZ_CADIJZ010000033.1"/>
</dbReference>
<evidence type="ECO:0000313" key="1">
    <source>
        <dbReference type="EMBL" id="PMS24496.1"/>
    </source>
</evidence>
<proteinExistence type="predicted"/>
<comment type="caution">
    <text evidence="1">The sequence shown here is derived from an EMBL/GenBank/DDBJ whole genome shotgun (WGS) entry which is preliminary data.</text>
</comment>
<gene>
    <name evidence="1" type="ORF">C0Z16_30735</name>
</gene>
<reference evidence="1 2" key="1">
    <citation type="submission" date="2018-01" db="EMBL/GenBank/DDBJ databases">
        <title>Whole genome analyses suggest that Burkholderia sensu lato contains two further novel genera in the rhizoxinica-symbiotica group Mycetohabitans gen. nov., and Trinickia gen. nov.: implications for the evolution of diazotrophy and nodulation in the Burkholderiaceae.</title>
        <authorList>
            <person name="Estrada-de los Santos P."/>
            <person name="Palmer M."/>
            <person name="Chavez-Ramirez B."/>
            <person name="Beukes C."/>
            <person name="Steenkamp E.T."/>
            <person name="Hirsch A.M."/>
            <person name="Manyaka P."/>
            <person name="Maluk M."/>
            <person name="Lafos M."/>
            <person name="Crook M."/>
            <person name="Gross E."/>
            <person name="Simon M.F."/>
            <person name="Bueno dos Reis Junior F."/>
            <person name="Poole P.S."/>
            <person name="Venter S.N."/>
            <person name="James E.K."/>
        </authorList>
    </citation>
    <scope>NUCLEOTIDE SEQUENCE [LARGE SCALE GENOMIC DNA]</scope>
    <source>
        <strain evidence="1 2">WSM 3937</strain>
    </source>
</reference>